<dbReference type="GO" id="GO:0005813">
    <property type="term" value="C:centrosome"/>
    <property type="evidence" value="ECO:0007669"/>
    <property type="project" value="UniProtKB-SubCell"/>
</dbReference>
<dbReference type="Gene3D" id="2.170.210.20">
    <property type="entry name" value="Spindle assembly abnormal protein 6, N-terminal domain"/>
    <property type="match status" value="1"/>
</dbReference>
<dbReference type="PANTHER" id="PTHR44281">
    <property type="entry name" value="SPINDLE ASSEMBLY ABNORMAL PROTEIN 6 HOMOLOG"/>
    <property type="match status" value="1"/>
</dbReference>
<evidence type="ECO:0000256" key="2">
    <source>
        <dbReference type="ARBA" id="ARBA00020407"/>
    </source>
</evidence>
<dbReference type="STRING" id="400727.A0A2T7NQA8"/>
<evidence type="ECO:0000256" key="7">
    <source>
        <dbReference type="SAM" id="Coils"/>
    </source>
</evidence>
<name>A0A2T7NQA8_POMCA</name>
<dbReference type="OrthoDB" id="49058at2759"/>
<dbReference type="Pfam" id="PF18594">
    <property type="entry name" value="Sas6_CC"/>
    <property type="match status" value="1"/>
</dbReference>
<dbReference type="PANTHER" id="PTHR44281:SF2">
    <property type="entry name" value="SPINDLE ASSEMBLY ABNORMAL PROTEIN 6 HOMOLOG"/>
    <property type="match status" value="1"/>
</dbReference>
<feature type="domain" description="SAS-6 coiled-coil" evidence="10">
    <location>
        <begin position="268"/>
        <end position="296"/>
    </location>
</feature>
<evidence type="ECO:0000256" key="6">
    <source>
        <dbReference type="ARBA" id="ARBA00023306"/>
    </source>
</evidence>
<evidence type="ECO:0000259" key="10">
    <source>
        <dbReference type="Pfam" id="PF18594"/>
    </source>
</evidence>
<dbReference type="Pfam" id="PF16531">
    <property type="entry name" value="SAS-6_N"/>
    <property type="match status" value="1"/>
</dbReference>
<keyword evidence="6" id="KW-0131">Cell cycle</keyword>
<feature type="region of interest" description="Disordered" evidence="8">
    <location>
        <begin position="1"/>
        <end position="20"/>
    </location>
</feature>
<accession>A0A2T7NQA8</accession>
<reference evidence="11 12" key="1">
    <citation type="submission" date="2018-04" db="EMBL/GenBank/DDBJ databases">
        <title>The genome of golden apple snail Pomacea canaliculata provides insight into stress tolerance and invasive adaptation.</title>
        <authorList>
            <person name="Liu C."/>
            <person name="Liu B."/>
            <person name="Ren Y."/>
            <person name="Zhang Y."/>
            <person name="Wang H."/>
            <person name="Li S."/>
            <person name="Jiang F."/>
            <person name="Yin L."/>
            <person name="Zhang G."/>
            <person name="Qian W."/>
            <person name="Fan W."/>
        </authorList>
    </citation>
    <scope>NUCLEOTIDE SEQUENCE [LARGE SCALE GENOMIC DNA]</scope>
    <source>
        <strain evidence="11">SZHN2017</strain>
        <tissue evidence="11">Muscle</tissue>
    </source>
</reference>
<evidence type="ECO:0000256" key="1">
    <source>
        <dbReference type="ARBA" id="ARBA00004300"/>
    </source>
</evidence>
<keyword evidence="5" id="KW-0206">Cytoskeleton</keyword>
<gene>
    <name evidence="11" type="ORF">C0Q70_16628</name>
</gene>
<feature type="domain" description="Spindle assembly abnormal protein 6 N-terminal" evidence="9">
    <location>
        <begin position="158"/>
        <end position="263"/>
    </location>
</feature>
<evidence type="ECO:0000259" key="9">
    <source>
        <dbReference type="Pfam" id="PF16531"/>
    </source>
</evidence>
<dbReference type="InterPro" id="IPR041513">
    <property type="entry name" value="SAS6_CC"/>
</dbReference>
<dbReference type="Proteomes" id="UP000245119">
    <property type="component" value="Linkage Group LG10"/>
</dbReference>
<dbReference type="InterPro" id="IPR036140">
    <property type="entry name" value="PFN_sf"/>
</dbReference>
<keyword evidence="4 7" id="KW-0175">Coiled coil</keyword>
<evidence type="ECO:0000256" key="4">
    <source>
        <dbReference type="ARBA" id="ARBA00023054"/>
    </source>
</evidence>
<feature type="compositionally biased region" description="Basic and acidic residues" evidence="8">
    <location>
        <begin position="736"/>
        <end position="745"/>
    </location>
</feature>
<dbReference type="InterPro" id="IPR038558">
    <property type="entry name" value="SAS-6_N_sf"/>
</dbReference>
<dbReference type="GO" id="GO:0007099">
    <property type="term" value="P:centriole replication"/>
    <property type="evidence" value="ECO:0007669"/>
    <property type="project" value="TreeGrafter"/>
</dbReference>
<dbReference type="InterPro" id="IPR032396">
    <property type="entry name" value="SAS-6_N"/>
</dbReference>
<comment type="caution">
    <text evidence="11">The sequence shown here is derived from an EMBL/GenBank/DDBJ whole genome shotgun (WGS) entry which is preliminary data.</text>
</comment>
<dbReference type="GO" id="GO:0003779">
    <property type="term" value="F:actin binding"/>
    <property type="evidence" value="ECO:0007669"/>
    <property type="project" value="InterPro"/>
</dbReference>
<feature type="region of interest" description="Disordered" evidence="8">
    <location>
        <begin position="654"/>
        <end position="786"/>
    </location>
</feature>
<sequence>MQHLQNGVDTEAGRQGGKNLETITGEEWSRGQAACNDGKGQTTSDCKYTSLEHFVDCAWEDFVTFFLLGSQQIQQAAIYDLTTLQPLAVSEGFRIDMSELQQLFLCLKNQDLAYRSGIVIGGKHYKVRLADGRHGILARTDREGCTVCKTRTLMIIGIHDDRGELVVRLTDDKDLFFLYTLRLGEEDFQSLKSQQGLLVDYGAFPQKFIDLLEMCLQEEHRDSPKFVLHFTSHSSVSGEKSIAILNVVETNPFKHLIHLSLKFVPGSDADIKKYLADCLKQLKDTNNLLQQKLEHTNSDLSQRLRQAQDMLASKSAELESLKSEWNSRIGDLRARHKEEMAAEKEKAIQLQNGLQQRYDHDRREMEQAHARNVKQLESRLSELEKGNKDLTDNKYKCESQIRELKAKLTVTEEEAAHAKQEVTTLRKQNTAMDFKSHDQEKLMNQLQTRIAVLEQEVKDKEQLLLRSNELLQTQQDSRRKCEEDLEKRGKEVNKLEGKVRAMTEELKKGNEIIKKLQAEIKNYHTKVKLRTQIATEQERLLGEKDQELETLRQDLAITKEALKQKSDENKSLNDNLENTTQKLQECQKLLKTNENVIQWLNKQINEQQLLSHRLGTFEMPGATSSLRPTGGGLHNYSASSYVSAGSHGDVHLRNEMNPGMSVPRPHFNSHRPPQVQYNPMQANLRKSGLPVPSGAGRNGPPPPIPEESQPRANNHQAPPASGRLTDKENDPPIDPKYFEKRDDAIPLRGLLNRSASPPAAPASVTTASAPSQLTQQSSSALHMPGPSLRLSQQLIVPKASQPPLASAYFPGQGKAS</sequence>
<evidence type="ECO:0000256" key="3">
    <source>
        <dbReference type="ARBA" id="ARBA00022490"/>
    </source>
</evidence>
<feature type="compositionally biased region" description="Low complexity" evidence="8">
    <location>
        <begin position="754"/>
        <end position="771"/>
    </location>
</feature>
<keyword evidence="3" id="KW-0963">Cytoplasm</keyword>
<keyword evidence="12" id="KW-1185">Reference proteome</keyword>
<evidence type="ECO:0000256" key="5">
    <source>
        <dbReference type="ARBA" id="ARBA00023212"/>
    </source>
</evidence>
<comment type="subcellular location">
    <subcellularLocation>
        <location evidence="1">Cytoplasm</location>
        <location evidence="1">Cytoskeleton</location>
        <location evidence="1">Microtubule organizing center</location>
        <location evidence="1">Centrosome</location>
    </subcellularLocation>
</comment>
<feature type="coiled-coil region" evidence="7">
    <location>
        <begin position="279"/>
        <end position="596"/>
    </location>
</feature>
<protein>
    <recommendedName>
        <fullName evidence="2">Spindle assembly abnormal protein 6 homolog</fullName>
    </recommendedName>
</protein>
<evidence type="ECO:0000313" key="12">
    <source>
        <dbReference type="Proteomes" id="UP000245119"/>
    </source>
</evidence>
<dbReference type="EMBL" id="PZQS01000010">
    <property type="protein sequence ID" value="PVD23360.1"/>
    <property type="molecule type" value="Genomic_DNA"/>
</dbReference>
<evidence type="ECO:0000313" key="11">
    <source>
        <dbReference type="EMBL" id="PVD23360.1"/>
    </source>
</evidence>
<dbReference type="CDD" id="cd10142">
    <property type="entry name" value="HD_SAS6_N"/>
    <property type="match status" value="1"/>
</dbReference>
<dbReference type="SUPFAM" id="SSF55770">
    <property type="entry name" value="Profilin (actin-binding protein)"/>
    <property type="match status" value="1"/>
</dbReference>
<dbReference type="GO" id="GO:0005814">
    <property type="term" value="C:centriole"/>
    <property type="evidence" value="ECO:0007669"/>
    <property type="project" value="TreeGrafter"/>
</dbReference>
<dbReference type="AlphaFoldDB" id="A0A2T7NQA8"/>
<evidence type="ECO:0000256" key="8">
    <source>
        <dbReference type="SAM" id="MobiDB-lite"/>
    </source>
</evidence>
<proteinExistence type="predicted"/>
<organism evidence="11 12">
    <name type="scientific">Pomacea canaliculata</name>
    <name type="common">Golden apple snail</name>
    <dbReference type="NCBI Taxonomy" id="400727"/>
    <lineage>
        <taxon>Eukaryota</taxon>
        <taxon>Metazoa</taxon>
        <taxon>Spiralia</taxon>
        <taxon>Lophotrochozoa</taxon>
        <taxon>Mollusca</taxon>
        <taxon>Gastropoda</taxon>
        <taxon>Caenogastropoda</taxon>
        <taxon>Architaenioglossa</taxon>
        <taxon>Ampullarioidea</taxon>
        <taxon>Ampullariidae</taxon>
        <taxon>Pomacea</taxon>
    </lineage>
</organism>